<evidence type="ECO:0000256" key="15">
    <source>
        <dbReference type="SAM" id="Phobius"/>
    </source>
</evidence>
<accession>A0AAV2HRS9</accession>
<dbReference type="InterPro" id="IPR011042">
    <property type="entry name" value="6-blade_b-propeller_TolB-like"/>
</dbReference>
<dbReference type="InterPro" id="IPR036055">
    <property type="entry name" value="LDL_receptor-like_sf"/>
</dbReference>
<dbReference type="SMART" id="SM00192">
    <property type="entry name" value="LDLa"/>
    <property type="match status" value="12"/>
</dbReference>
<organism evidence="18 19">
    <name type="scientific">Lymnaea stagnalis</name>
    <name type="common">Great pond snail</name>
    <name type="synonym">Helix stagnalis</name>
    <dbReference type="NCBI Taxonomy" id="6523"/>
    <lineage>
        <taxon>Eukaryota</taxon>
        <taxon>Metazoa</taxon>
        <taxon>Spiralia</taxon>
        <taxon>Lophotrochozoa</taxon>
        <taxon>Mollusca</taxon>
        <taxon>Gastropoda</taxon>
        <taxon>Heterobranchia</taxon>
        <taxon>Euthyneura</taxon>
        <taxon>Panpulmonata</taxon>
        <taxon>Hygrophila</taxon>
        <taxon>Lymnaeoidea</taxon>
        <taxon>Lymnaeidae</taxon>
        <taxon>Lymnaea</taxon>
    </lineage>
</organism>
<evidence type="ECO:0000256" key="6">
    <source>
        <dbReference type="ARBA" id="ARBA00022737"/>
    </source>
</evidence>
<dbReference type="PROSITE" id="PS51120">
    <property type="entry name" value="LDLRB"/>
    <property type="match status" value="2"/>
</dbReference>
<reference evidence="18 19" key="1">
    <citation type="submission" date="2024-04" db="EMBL/GenBank/DDBJ databases">
        <authorList>
            <consortium name="Genoscope - CEA"/>
            <person name="William W."/>
        </authorList>
    </citation>
    <scope>NUCLEOTIDE SEQUENCE [LARGE SCALE GENOMIC DNA]</scope>
</reference>
<dbReference type="SUPFAM" id="SSF57184">
    <property type="entry name" value="Growth factor receptor domain"/>
    <property type="match status" value="1"/>
</dbReference>
<keyword evidence="11" id="KW-0325">Glycoprotein</keyword>
<keyword evidence="3" id="KW-0254">Endocytosis</keyword>
<feature type="disulfide bond" evidence="13">
    <location>
        <begin position="1183"/>
        <end position="1201"/>
    </location>
</feature>
<dbReference type="PROSITE" id="PS50068">
    <property type="entry name" value="LDLRA_2"/>
    <property type="match status" value="12"/>
</dbReference>
<feature type="disulfide bond" evidence="13">
    <location>
        <begin position="1056"/>
        <end position="1074"/>
    </location>
</feature>
<dbReference type="GO" id="GO:0016324">
    <property type="term" value="C:apical plasma membrane"/>
    <property type="evidence" value="ECO:0007669"/>
    <property type="project" value="TreeGrafter"/>
</dbReference>
<feature type="disulfide bond" evidence="13">
    <location>
        <begin position="1096"/>
        <end position="1114"/>
    </location>
</feature>
<dbReference type="PANTHER" id="PTHR22722">
    <property type="entry name" value="LOW-DENSITY LIPOPROTEIN RECEPTOR-RELATED PROTEIN 2-RELATED"/>
    <property type="match status" value="1"/>
</dbReference>
<proteinExistence type="predicted"/>
<keyword evidence="10" id="KW-0675">Receptor</keyword>
<evidence type="ECO:0000256" key="5">
    <source>
        <dbReference type="ARBA" id="ARBA00022729"/>
    </source>
</evidence>
<dbReference type="PROSITE" id="PS01209">
    <property type="entry name" value="LDLRA_1"/>
    <property type="match status" value="8"/>
</dbReference>
<feature type="disulfide bond" evidence="13">
    <location>
        <begin position="1089"/>
        <end position="1101"/>
    </location>
</feature>
<dbReference type="EMBL" id="CAXITT010000240">
    <property type="protein sequence ID" value="CAL1536797.1"/>
    <property type="molecule type" value="Genomic_DNA"/>
</dbReference>
<feature type="disulfide bond" evidence="13">
    <location>
        <begin position="940"/>
        <end position="958"/>
    </location>
</feature>
<feature type="disulfide bond" evidence="12">
    <location>
        <begin position="1634"/>
        <end position="1643"/>
    </location>
</feature>
<dbReference type="Pfam" id="PF07645">
    <property type="entry name" value="EGF_CA"/>
    <property type="match status" value="1"/>
</dbReference>
<keyword evidence="7 15" id="KW-1133">Transmembrane helix</keyword>
<evidence type="ECO:0000256" key="7">
    <source>
        <dbReference type="ARBA" id="ARBA00022989"/>
    </source>
</evidence>
<dbReference type="CDD" id="cd00112">
    <property type="entry name" value="LDLa"/>
    <property type="match status" value="12"/>
</dbReference>
<evidence type="ECO:0000313" key="18">
    <source>
        <dbReference type="EMBL" id="CAL1536797.1"/>
    </source>
</evidence>
<feature type="disulfide bond" evidence="12">
    <location>
        <begin position="1613"/>
        <end position="1623"/>
    </location>
</feature>
<evidence type="ECO:0000256" key="4">
    <source>
        <dbReference type="ARBA" id="ARBA00022692"/>
    </source>
</evidence>
<dbReference type="SMART" id="SM00181">
    <property type="entry name" value="EGF"/>
    <property type="match status" value="8"/>
</dbReference>
<feature type="disulfide bond" evidence="13">
    <location>
        <begin position="1136"/>
        <end position="1154"/>
    </location>
</feature>
<keyword evidence="19" id="KW-1185">Reference proteome</keyword>
<name>A0AAV2HRS9_LYMST</name>
<dbReference type="PROSITE" id="PS50026">
    <property type="entry name" value="EGF_3"/>
    <property type="match status" value="1"/>
</dbReference>
<feature type="signal peptide" evidence="16">
    <location>
        <begin position="1"/>
        <end position="19"/>
    </location>
</feature>
<evidence type="ECO:0000259" key="17">
    <source>
        <dbReference type="PROSITE" id="PS50026"/>
    </source>
</evidence>
<feature type="domain" description="EGF-like" evidence="17">
    <location>
        <begin position="1609"/>
        <end position="1644"/>
    </location>
</feature>
<dbReference type="InterPro" id="IPR000033">
    <property type="entry name" value="LDLR_classB_rpt"/>
</dbReference>
<dbReference type="GO" id="GO:0042562">
    <property type="term" value="F:hormone binding"/>
    <property type="evidence" value="ECO:0007669"/>
    <property type="project" value="TreeGrafter"/>
</dbReference>
<keyword evidence="2 12" id="KW-0245">EGF-like domain</keyword>
<evidence type="ECO:0000256" key="9">
    <source>
        <dbReference type="ARBA" id="ARBA00023157"/>
    </source>
</evidence>
<feature type="disulfide bond" evidence="13">
    <location>
        <begin position="993"/>
        <end position="1008"/>
    </location>
</feature>
<feature type="disulfide bond" evidence="13">
    <location>
        <begin position="48"/>
        <end position="63"/>
    </location>
</feature>
<dbReference type="GO" id="GO:0043235">
    <property type="term" value="C:receptor complex"/>
    <property type="evidence" value="ECO:0007669"/>
    <property type="project" value="TreeGrafter"/>
</dbReference>
<dbReference type="PANTHER" id="PTHR22722:SF14">
    <property type="entry name" value="MEGALIN, ISOFORM A"/>
    <property type="match status" value="1"/>
</dbReference>
<dbReference type="Pfam" id="PF00057">
    <property type="entry name" value="Ldl_recept_a"/>
    <property type="match status" value="11"/>
</dbReference>
<evidence type="ECO:0000256" key="14">
    <source>
        <dbReference type="PROSITE-ProRule" id="PRU00461"/>
    </source>
</evidence>
<evidence type="ECO:0000256" key="13">
    <source>
        <dbReference type="PROSITE-ProRule" id="PRU00124"/>
    </source>
</evidence>
<feature type="repeat" description="LDL-receptor class B" evidence="14">
    <location>
        <begin position="456"/>
        <end position="498"/>
    </location>
</feature>
<feature type="disulfide bond" evidence="13">
    <location>
        <begin position="94"/>
        <end position="109"/>
    </location>
</feature>
<keyword evidence="4 15" id="KW-0812">Transmembrane</keyword>
<comment type="caution">
    <text evidence="12">Lacks conserved residue(s) required for the propagation of feature annotation.</text>
</comment>
<dbReference type="InterPro" id="IPR002172">
    <property type="entry name" value="LDrepeatLR_classA_rpt"/>
</dbReference>
<dbReference type="Gene3D" id="4.10.400.10">
    <property type="entry name" value="Low-density Lipoprotein Receptor"/>
    <property type="match status" value="11"/>
</dbReference>
<evidence type="ECO:0000256" key="8">
    <source>
        <dbReference type="ARBA" id="ARBA00023136"/>
    </source>
</evidence>
<feature type="disulfide bond" evidence="13">
    <location>
        <begin position="912"/>
        <end position="927"/>
    </location>
</feature>
<dbReference type="InterPro" id="IPR009030">
    <property type="entry name" value="Growth_fac_rcpt_cys_sf"/>
</dbReference>
<feature type="chain" id="PRO_5043640377" description="EGF-like domain-containing protein" evidence="16">
    <location>
        <begin position="20"/>
        <end position="1730"/>
    </location>
</feature>
<evidence type="ECO:0000256" key="2">
    <source>
        <dbReference type="ARBA" id="ARBA00022536"/>
    </source>
</evidence>
<dbReference type="InterPro" id="IPR023415">
    <property type="entry name" value="LDLR_class-A_CS"/>
</dbReference>
<feature type="transmembrane region" description="Helical" evidence="15">
    <location>
        <begin position="1658"/>
        <end position="1682"/>
    </location>
</feature>
<dbReference type="SUPFAM" id="SSF57424">
    <property type="entry name" value="LDL receptor-like module"/>
    <property type="match status" value="10"/>
</dbReference>
<dbReference type="FunFam" id="2.120.10.30:FF:000241">
    <property type="entry name" value="Low-density lipoprotein receptor-related protein 6"/>
    <property type="match status" value="1"/>
</dbReference>
<feature type="disulfide bond" evidence="13">
    <location>
        <begin position="1068"/>
        <end position="1083"/>
    </location>
</feature>
<feature type="repeat" description="LDL-receptor class B" evidence="14">
    <location>
        <begin position="680"/>
        <end position="722"/>
    </location>
</feature>
<feature type="disulfide bond" evidence="13">
    <location>
        <begin position="981"/>
        <end position="999"/>
    </location>
</feature>
<dbReference type="SUPFAM" id="SSF57196">
    <property type="entry name" value="EGF/Laminin"/>
    <property type="match status" value="4"/>
</dbReference>
<dbReference type="InterPro" id="IPR051221">
    <property type="entry name" value="LDLR-related"/>
</dbReference>
<keyword evidence="6" id="KW-0677">Repeat</keyword>
<dbReference type="SMART" id="SM00135">
    <property type="entry name" value="LY"/>
    <property type="match status" value="10"/>
</dbReference>
<dbReference type="InterPro" id="IPR001881">
    <property type="entry name" value="EGF-like_Ca-bd_dom"/>
</dbReference>
<evidence type="ECO:0000313" key="19">
    <source>
        <dbReference type="Proteomes" id="UP001497497"/>
    </source>
</evidence>
<feature type="disulfide bond" evidence="13">
    <location>
        <begin position="974"/>
        <end position="986"/>
    </location>
</feature>
<dbReference type="InterPro" id="IPR018097">
    <property type="entry name" value="EGF_Ca-bd_CS"/>
</dbReference>
<dbReference type="SUPFAM" id="SSF63825">
    <property type="entry name" value="YWTD domain"/>
    <property type="match status" value="3"/>
</dbReference>
<dbReference type="Pfam" id="PF14670">
    <property type="entry name" value="FXa_inhibition"/>
    <property type="match status" value="2"/>
</dbReference>
<dbReference type="SMART" id="SM00179">
    <property type="entry name" value="EGF_CA"/>
    <property type="match status" value="5"/>
</dbReference>
<keyword evidence="8 15" id="KW-0472">Membrane</keyword>
<dbReference type="GO" id="GO:0005509">
    <property type="term" value="F:calcium ion binding"/>
    <property type="evidence" value="ECO:0007669"/>
    <property type="project" value="InterPro"/>
</dbReference>
<feature type="disulfide bond" evidence="13">
    <location>
        <begin position="1195"/>
        <end position="1210"/>
    </location>
</feature>
<keyword evidence="5 16" id="KW-0732">Signal</keyword>
<evidence type="ECO:0000256" key="10">
    <source>
        <dbReference type="ARBA" id="ARBA00023170"/>
    </source>
</evidence>
<feature type="disulfide bond" evidence="13">
    <location>
        <begin position="1031"/>
        <end position="1046"/>
    </location>
</feature>
<dbReference type="PROSITE" id="PS00022">
    <property type="entry name" value="EGF_1"/>
    <property type="match status" value="1"/>
</dbReference>
<gene>
    <name evidence="18" type="ORF">GSLYS_00010710001</name>
</gene>
<dbReference type="InterPro" id="IPR000742">
    <property type="entry name" value="EGF"/>
</dbReference>
<feature type="disulfide bond" evidence="13">
    <location>
        <begin position="1129"/>
        <end position="1141"/>
    </location>
</feature>
<dbReference type="InterPro" id="IPR049883">
    <property type="entry name" value="NOTCH1_EGF-like"/>
</dbReference>
<evidence type="ECO:0000256" key="12">
    <source>
        <dbReference type="PROSITE-ProRule" id="PRU00076"/>
    </source>
</evidence>
<evidence type="ECO:0000256" key="1">
    <source>
        <dbReference type="ARBA" id="ARBA00004479"/>
    </source>
</evidence>
<dbReference type="Gene3D" id="4.10.1220.10">
    <property type="entry name" value="EGF-type module"/>
    <property type="match status" value="1"/>
</dbReference>
<feature type="disulfide bond" evidence="13">
    <location>
        <begin position="933"/>
        <end position="945"/>
    </location>
</feature>
<dbReference type="Gene3D" id="2.120.10.30">
    <property type="entry name" value="TolB, C-terminal domain"/>
    <property type="match status" value="3"/>
</dbReference>
<dbReference type="PROSITE" id="PS01186">
    <property type="entry name" value="EGF_2"/>
    <property type="match status" value="3"/>
</dbReference>
<keyword evidence="9 12" id="KW-1015">Disulfide bond</keyword>
<evidence type="ECO:0000256" key="16">
    <source>
        <dbReference type="SAM" id="SignalP"/>
    </source>
</evidence>
<dbReference type="GO" id="GO:0006898">
    <property type="term" value="P:receptor-mediated endocytosis"/>
    <property type="evidence" value="ECO:0007669"/>
    <property type="project" value="TreeGrafter"/>
</dbReference>
<dbReference type="Proteomes" id="UP001497497">
    <property type="component" value="Unassembled WGS sequence"/>
</dbReference>
<dbReference type="PRINTS" id="PR00261">
    <property type="entry name" value="LDLRECEPTOR"/>
</dbReference>
<comment type="subcellular location">
    <subcellularLocation>
        <location evidence="1">Membrane</location>
        <topology evidence="1">Single-pass type I membrane protein</topology>
    </subcellularLocation>
</comment>
<protein>
    <recommendedName>
        <fullName evidence="17">EGF-like domain-containing protein</fullName>
    </recommendedName>
</protein>
<comment type="caution">
    <text evidence="18">The sequence shown here is derived from an EMBL/GenBank/DDBJ whole genome shotgun (WGS) entry which is preliminary data.</text>
</comment>
<dbReference type="FunFam" id="2.10.25.10:FF:000009">
    <property type="entry name" value="Low-density lipoprotein receptor isoform 1"/>
    <property type="match status" value="1"/>
</dbReference>
<evidence type="ECO:0000256" key="11">
    <source>
        <dbReference type="ARBA" id="ARBA00023180"/>
    </source>
</evidence>
<evidence type="ECO:0000256" key="3">
    <source>
        <dbReference type="ARBA" id="ARBA00022583"/>
    </source>
</evidence>
<sequence>MTSWCFVLFLIATWGESKASINSTDKVCDIDEFDCGQDKHCIPHTGVCDGKQDCANGDDEAGCATVKQNITCEAGEFFCEGSSHSICIPKLHLCDGFEDCFDGGDEAECIVTCRPHQFLCRKESHCISQKHVCDGQKDCEDGADEIDCDVEMYNCGKDPNKFLCNDNSKCLLAEFACNGHKDCLDGSDEINNCYSLCAHLPCDQLCLPDSNGVKCTCHVGFQMNSTNNMTCIDIDECSLPYDNSVCSHICENSLGSYFCSCVNGYEKTNDGKCKAKGKEPEFIYSTQEEIRIFMANKNYYNVLLQHLHGINSLAVDSDGHKIFWSEFRSDHQPGVFYTDFKTSFPAKTTIMAFGLVHPRGLAYDFAEKNLYISDSEKPAILACKPEQSICVTVFNKNLVRHPTDLALNPGKGIIYWIEDVISPVIMKGSMDGSYSSVFISAHLYSPLSLFVDLTTQRLFWIDNLHNMIQSVGLDGRDRQNIIGHGISHPSMLSVFEDDVLWANTAVMNIVSANKFTGLGLKVIQQDIPPPTALVVHHSSLQPTRDVHTCWLKKCSHICLIGINDTYSCACPDGYKLDHFAKNCEKISHPPILIAAQKEEIITIPITSGLFQVKSHKLTSMKNVYLMAYLAKSNEILYTDSAEKGKVTINLLEDLDTEPRSRVVLNDVGTVESLAVDESSSLIYWVNGNKKAIQLSSFDGDRRATLTIEDIKHVGALAIDPSQGLLYVVDLSQPTVIVRCHQDGSACKTHVWERLDYPNTLAVSGHRIYWSDFNTGDIASVDSMGLNYQRHIITSTKPLSIAVHGTTLYWTELDGSFVYYHNLEINWSENKIETDKLQLTGLLVVEPYSYAVTKCSVDNGGCDQLCIPTPGSVTCLCAEGYRLHGNQTCLKADECNDHLCPDNITCIPRTLVCNKNPDCPDASDEANCSAHWTCREQQWRCNNGHCVSQQFFCDYDNDCGDWSDEQEALCPVHQCSEDQYRCSPSHCIAKHNLCDGIRDCHNGSDEANCAAKNCSEGLFSCGTYCILASWSCDGDLDCHAGEDELNCGGHCDGQFQCSDGECVHLEDVCDGAKHCVGGEDEGNCSHADGCGPHQFMCYNGDCIDKSSLCNSEPDCLSHEDESPQTCSVQCDENEFQCSSGQCVRSQSVCDGNNDCLDNSDENPVDCHEPKRGLPIVSCETGFKCLIGQCIDQADVCDGKLDCRDGSDESNCAVVCKTFNPCSQNCSESPTGPVCSCSKGFQLIDKTICEDIDECKSNNGGCSQKCYNRKGGVQCFCHDGYLLGTDRRSCKVNGSRPYLLVGTPAGVKQMSLDGRSSQLLVETQSMPIHLDFNVHTNNTYWTEFEASKSSKMALRSAKGTVLQSSGEIKGLAIDWVTGNIYISEVIGNEGSIKVFDGHQDMATLIFDSHFKPESIVVHPYKGLMFWLSSDSLIKLEHSWMDGFYRKDMFILSPSAKPVSLSIDHTAERLYWLNYLTATLESCKLDGTERFIIPRHPSLKVYSFDVFESVAYLTDQRHSTVAKLMTYHPEHGAQKFQTLSQVGPVKVIHKLKQPERPNPCLNKSCMFLCLLMPHGGRCFCKDGYHDGGNTRCLGQKVDDTQTVGTKSTPVTDRVICSLLCQNGGECMLEGDLESCSCPVGFEGIFCQKVSVKKGNNKESSLAWLGGIMVILVGLLSILIGLVVYVRHRRRRKILVHTIRFQDPKFKLTKKDDEEGLVPEVSFGDELLEDSQRE</sequence>
<dbReference type="Gene3D" id="2.10.25.10">
    <property type="entry name" value="Laminin"/>
    <property type="match status" value="6"/>
</dbReference>
<dbReference type="PROSITE" id="PS01187">
    <property type="entry name" value="EGF_CA"/>
    <property type="match status" value="1"/>
</dbReference>
<dbReference type="CDD" id="cd00054">
    <property type="entry name" value="EGF_CA"/>
    <property type="match status" value="1"/>
</dbReference>
<feature type="disulfide bond" evidence="13">
    <location>
        <begin position="133"/>
        <end position="148"/>
    </location>
</feature>